<evidence type="ECO:0000256" key="4">
    <source>
        <dbReference type="SAM" id="Phobius"/>
    </source>
</evidence>
<reference evidence="7 8" key="1">
    <citation type="submission" date="2016-10" db="EMBL/GenBank/DDBJ databases">
        <authorList>
            <person name="de Groot N.N."/>
        </authorList>
    </citation>
    <scope>NUCLEOTIDE SEQUENCE [LARGE SCALE GENOMIC DNA]</scope>
    <source>
        <strain evidence="7 8">NLAE-zl-G419</strain>
    </source>
</reference>
<dbReference type="PANTHER" id="PTHR22939">
    <property type="entry name" value="SERINE PROTEASE FAMILY S1C HTRA-RELATED"/>
    <property type="match status" value="1"/>
</dbReference>
<dbReference type="EMBL" id="FOOE01000021">
    <property type="protein sequence ID" value="SFG02338.1"/>
    <property type="molecule type" value="Genomic_DNA"/>
</dbReference>
<dbReference type="InterPro" id="IPR009003">
    <property type="entry name" value="Peptidase_S1_PA"/>
</dbReference>
<evidence type="ECO:0000256" key="3">
    <source>
        <dbReference type="ARBA" id="ARBA00022801"/>
    </source>
</evidence>
<dbReference type="OrthoDB" id="9758917at2"/>
<dbReference type="InterPro" id="IPR001478">
    <property type="entry name" value="PDZ"/>
</dbReference>
<dbReference type="RefSeq" id="WP_027638522.1">
    <property type="nucleotide sequence ID" value="NZ_BAAACD010000044.1"/>
</dbReference>
<feature type="domain" description="PDZ" evidence="5">
    <location>
        <begin position="294"/>
        <end position="367"/>
    </location>
</feature>
<dbReference type="PRINTS" id="PR00834">
    <property type="entry name" value="PROTEASES2C"/>
</dbReference>
<dbReference type="Pfam" id="PF13180">
    <property type="entry name" value="PDZ_2"/>
    <property type="match status" value="1"/>
</dbReference>
<dbReference type="Gene3D" id="2.30.42.10">
    <property type="match status" value="1"/>
</dbReference>
<dbReference type="GO" id="GO:0006508">
    <property type="term" value="P:proteolysis"/>
    <property type="evidence" value="ECO:0007669"/>
    <property type="project" value="UniProtKB-KW"/>
</dbReference>
<dbReference type="InterPro" id="IPR001940">
    <property type="entry name" value="Peptidase_S1C"/>
</dbReference>
<keyword evidence="4" id="KW-0812">Transmembrane</keyword>
<evidence type="ECO:0000256" key="1">
    <source>
        <dbReference type="ARBA" id="ARBA00010541"/>
    </source>
</evidence>
<dbReference type="GeneID" id="90546277"/>
<keyword evidence="3" id="KW-0378">Hydrolase</keyword>
<keyword evidence="2 7" id="KW-0645">Protease</keyword>
<dbReference type="SUPFAM" id="SSF50156">
    <property type="entry name" value="PDZ domain-like"/>
    <property type="match status" value="1"/>
</dbReference>
<dbReference type="InterPro" id="IPR036034">
    <property type="entry name" value="PDZ_sf"/>
</dbReference>
<keyword evidence="4" id="KW-1133">Transmembrane helix</keyword>
<evidence type="ECO:0000256" key="2">
    <source>
        <dbReference type="ARBA" id="ARBA00022670"/>
    </source>
</evidence>
<evidence type="ECO:0000259" key="5">
    <source>
        <dbReference type="SMART" id="SM00228"/>
    </source>
</evidence>
<feature type="transmembrane region" description="Helical" evidence="4">
    <location>
        <begin position="25"/>
        <end position="47"/>
    </location>
</feature>
<evidence type="ECO:0000313" key="7">
    <source>
        <dbReference type="EMBL" id="SFG02338.1"/>
    </source>
</evidence>
<dbReference type="eggNOG" id="COG0265">
    <property type="taxonomic scope" value="Bacteria"/>
</dbReference>
<dbReference type="GO" id="GO:0004252">
    <property type="term" value="F:serine-type endopeptidase activity"/>
    <property type="evidence" value="ECO:0007669"/>
    <property type="project" value="InterPro"/>
</dbReference>
<dbReference type="Pfam" id="PF13365">
    <property type="entry name" value="Trypsin_2"/>
    <property type="match status" value="1"/>
</dbReference>
<keyword evidence="8" id="KW-1185">Reference proteome</keyword>
<dbReference type="Proteomes" id="UP000182135">
    <property type="component" value="Unassembled WGS sequence"/>
</dbReference>
<accession>A0A1I2NFK5</accession>
<name>A0A1I2NFK5_9CLOT</name>
<sequence>MDQDGNEIGKITFKKHGKRRQIHRAIKLIIIVGVAFISGACGASYVIDIKLSANGITNKLFSDLSSDTEDDKTLNKPTDQKSIIDEISPYVVGISTSRENFTDIGTGKITSGVIMDSEGYIITNYSSVEKAVDIYVKIASQGMKPIKSKLLYYNKVMDVAVLKVDVMGLPVIKLGDISKVNIGDKVIAVGNPLGEENSPFATQGIVSSYSKITMKDETGNNIEYKGFKTDAKINQYNRGGLLCNENGEAIGIIASNAIQGSFSDNIGIAIDIREISEVITKSKSVESGEKPVLGLKGGEIKSNNKSMEGVYVQEVAKDQPLYNAGVKPTDVILEFAGKKVRQFSDLTSILKGYNIGDEVGVKVWRNGECMNLKVRLTEKK</sequence>
<dbReference type="AlphaFoldDB" id="A0A1I2NFK5"/>
<organism evidence="7 8">
    <name type="scientific">Clostridium cadaveris</name>
    <dbReference type="NCBI Taxonomy" id="1529"/>
    <lineage>
        <taxon>Bacteria</taxon>
        <taxon>Bacillati</taxon>
        <taxon>Bacillota</taxon>
        <taxon>Clostridia</taxon>
        <taxon>Eubacteriales</taxon>
        <taxon>Clostridiaceae</taxon>
        <taxon>Clostridium</taxon>
    </lineage>
</organism>
<reference evidence="6 9" key="2">
    <citation type="submission" date="2018-03" db="EMBL/GenBank/DDBJ databases">
        <title>The uncultured portion of the human microbiome is neutrally assembled.</title>
        <authorList>
            <person name="Jeraldo P."/>
            <person name="Boardman L."/>
            <person name="White B.A."/>
            <person name="Nelson H."/>
            <person name="Goldenfeld N."/>
            <person name="Chia N."/>
        </authorList>
    </citation>
    <scope>NUCLEOTIDE SEQUENCE [LARGE SCALE GENOMIC DNA]</scope>
    <source>
        <strain evidence="6">CIM:MAG 903</strain>
    </source>
</reference>
<keyword evidence="4" id="KW-0472">Membrane</keyword>
<evidence type="ECO:0000313" key="6">
    <source>
        <dbReference type="EMBL" id="PWL54279.1"/>
    </source>
</evidence>
<evidence type="ECO:0000313" key="8">
    <source>
        <dbReference type="Proteomes" id="UP000182135"/>
    </source>
</evidence>
<dbReference type="EMBL" id="QAMZ01000025">
    <property type="protein sequence ID" value="PWL54279.1"/>
    <property type="molecule type" value="Genomic_DNA"/>
</dbReference>
<dbReference type="SMART" id="SM00228">
    <property type="entry name" value="PDZ"/>
    <property type="match status" value="1"/>
</dbReference>
<protein>
    <submittedName>
        <fullName evidence="6">PDZ domain-containing protein</fullName>
    </submittedName>
    <submittedName>
        <fullName evidence="7">Serine protease Do</fullName>
    </submittedName>
</protein>
<dbReference type="STRING" id="1529.SAMN04487885_12114"/>
<comment type="similarity">
    <text evidence="1">Belongs to the peptidase S1C family.</text>
</comment>
<dbReference type="PANTHER" id="PTHR22939:SF129">
    <property type="entry name" value="SERINE PROTEASE HTRA2, MITOCHONDRIAL"/>
    <property type="match status" value="1"/>
</dbReference>
<evidence type="ECO:0000313" key="9">
    <source>
        <dbReference type="Proteomes" id="UP000246114"/>
    </source>
</evidence>
<dbReference type="Proteomes" id="UP000246114">
    <property type="component" value="Unassembled WGS sequence"/>
</dbReference>
<dbReference type="Gene3D" id="2.40.10.120">
    <property type="match status" value="1"/>
</dbReference>
<dbReference type="SUPFAM" id="SSF50494">
    <property type="entry name" value="Trypsin-like serine proteases"/>
    <property type="match status" value="1"/>
</dbReference>
<gene>
    <name evidence="6" type="ORF">DBY38_05180</name>
    <name evidence="7" type="ORF">SAMN04487885_12114</name>
</gene>
<proteinExistence type="inferred from homology"/>